<dbReference type="PANTHER" id="PTHR33202">
    <property type="entry name" value="ZINC UPTAKE REGULATION PROTEIN"/>
    <property type="match status" value="1"/>
</dbReference>
<evidence type="ECO:0000313" key="9">
    <source>
        <dbReference type="EMBL" id="TCO83930.1"/>
    </source>
</evidence>
<dbReference type="OrthoDB" id="8659436at2"/>
<dbReference type="GO" id="GO:0045892">
    <property type="term" value="P:negative regulation of DNA-templated transcription"/>
    <property type="evidence" value="ECO:0007669"/>
    <property type="project" value="TreeGrafter"/>
</dbReference>
<dbReference type="InterPro" id="IPR036390">
    <property type="entry name" value="WH_DNA-bd_sf"/>
</dbReference>
<evidence type="ECO:0000256" key="5">
    <source>
        <dbReference type="ARBA" id="ARBA00023125"/>
    </source>
</evidence>
<evidence type="ECO:0000256" key="8">
    <source>
        <dbReference type="PIRSR" id="PIRSR602481-2"/>
    </source>
</evidence>
<evidence type="ECO:0000256" key="2">
    <source>
        <dbReference type="ARBA" id="ARBA00022491"/>
    </source>
</evidence>
<protein>
    <submittedName>
        <fullName evidence="9">Fur family peroxide stress response transcriptional regulator</fullName>
    </submittedName>
</protein>
<comment type="caution">
    <text evidence="9">The sequence shown here is derived from an EMBL/GenBank/DDBJ whole genome shotgun (WGS) entry which is preliminary data.</text>
</comment>
<keyword evidence="8" id="KW-0408">Iron</keyword>
<dbReference type="EMBL" id="SLXA01000011">
    <property type="protein sequence ID" value="TCO83930.1"/>
    <property type="molecule type" value="Genomic_DNA"/>
</dbReference>
<sequence length="130" mass="14982">MAVLKYSRQREAIKTYLEGRTDHPTADMVYTAIREIYPNISLGTVYRNLTLLAQQGEILKISCGESSDRFDAKTMPHYHFICEECGQVEDLMDIDTNTINKLAEMNFDGEVLGHQLYFYGRCKKCKEQNS</sequence>
<dbReference type="Gene3D" id="3.30.1490.190">
    <property type="match status" value="1"/>
</dbReference>
<dbReference type="SUPFAM" id="SSF46785">
    <property type="entry name" value="Winged helix' DNA-binding domain"/>
    <property type="match status" value="1"/>
</dbReference>
<keyword evidence="3 7" id="KW-0862">Zinc</keyword>
<dbReference type="AlphaFoldDB" id="A0A4R2LGN4"/>
<dbReference type="RefSeq" id="WP_132092947.1">
    <property type="nucleotide sequence ID" value="NZ_JANKAQ010000012.1"/>
</dbReference>
<evidence type="ECO:0000256" key="3">
    <source>
        <dbReference type="ARBA" id="ARBA00022833"/>
    </source>
</evidence>
<proteinExistence type="inferred from homology"/>
<dbReference type="Proteomes" id="UP000295711">
    <property type="component" value="Unassembled WGS sequence"/>
</dbReference>
<feature type="binding site" evidence="7">
    <location>
        <position position="122"/>
    </location>
    <ligand>
        <name>Zn(2+)</name>
        <dbReference type="ChEBI" id="CHEBI:29105"/>
    </ligand>
</feature>
<evidence type="ECO:0000256" key="6">
    <source>
        <dbReference type="ARBA" id="ARBA00023163"/>
    </source>
</evidence>
<evidence type="ECO:0000313" key="10">
    <source>
        <dbReference type="Proteomes" id="UP000295711"/>
    </source>
</evidence>
<organism evidence="9 10">
    <name type="scientific">Frisingicoccus caecimuris</name>
    <dbReference type="NCBI Taxonomy" id="1796636"/>
    <lineage>
        <taxon>Bacteria</taxon>
        <taxon>Bacillati</taxon>
        <taxon>Bacillota</taxon>
        <taxon>Clostridia</taxon>
        <taxon>Lachnospirales</taxon>
        <taxon>Lachnospiraceae</taxon>
        <taxon>Frisingicoccus</taxon>
    </lineage>
</organism>
<dbReference type="Gene3D" id="1.10.10.10">
    <property type="entry name" value="Winged helix-like DNA-binding domain superfamily/Winged helix DNA-binding domain"/>
    <property type="match status" value="1"/>
</dbReference>
<name>A0A4R2LGN4_9FIRM</name>
<keyword evidence="5" id="KW-0238">DNA-binding</keyword>
<accession>A0A4R2LGN4</accession>
<dbReference type="CDD" id="cd07153">
    <property type="entry name" value="Fur_like"/>
    <property type="match status" value="1"/>
</dbReference>
<keyword evidence="4" id="KW-0805">Transcription regulation</keyword>
<reference evidence="9 10" key="1">
    <citation type="submission" date="2019-03" db="EMBL/GenBank/DDBJ databases">
        <title>Genomic Encyclopedia of Type Strains, Phase IV (KMG-IV): sequencing the most valuable type-strain genomes for metagenomic binning, comparative biology and taxonomic classification.</title>
        <authorList>
            <person name="Goeker M."/>
        </authorList>
    </citation>
    <scope>NUCLEOTIDE SEQUENCE [LARGE SCALE GENOMIC DNA]</scope>
    <source>
        <strain evidence="9 10">DSM 28559</strain>
    </source>
</reference>
<dbReference type="InterPro" id="IPR002481">
    <property type="entry name" value="FUR"/>
</dbReference>
<dbReference type="GO" id="GO:0003700">
    <property type="term" value="F:DNA-binding transcription factor activity"/>
    <property type="evidence" value="ECO:0007669"/>
    <property type="project" value="InterPro"/>
</dbReference>
<dbReference type="Pfam" id="PF01475">
    <property type="entry name" value="FUR"/>
    <property type="match status" value="1"/>
</dbReference>
<evidence type="ECO:0000256" key="1">
    <source>
        <dbReference type="ARBA" id="ARBA00007957"/>
    </source>
</evidence>
<comment type="cofactor">
    <cofactor evidence="7">
        <name>Zn(2+)</name>
        <dbReference type="ChEBI" id="CHEBI:29105"/>
    </cofactor>
    <text evidence="7">Binds 1 zinc ion per subunit.</text>
</comment>
<feature type="binding site" evidence="8">
    <location>
        <position position="114"/>
    </location>
    <ligand>
        <name>Fe cation</name>
        <dbReference type="ChEBI" id="CHEBI:24875"/>
    </ligand>
</feature>
<keyword evidence="6" id="KW-0804">Transcription</keyword>
<feature type="binding site" evidence="7">
    <location>
        <position position="82"/>
    </location>
    <ligand>
        <name>Zn(2+)</name>
        <dbReference type="ChEBI" id="CHEBI:29105"/>
    </ligand>
</feature>
<feature type="binding site" evidence="7">
    <location>
        <position position="125"/>
    </location>
    <ligand>
        <name>Zn(2+)</name>
        <dbReference type="ChEBI" id="CHEBI:29105"/>
    </ligand>
</feature>
<evidence type="ECO:0000256" key="4">
    <source>
        <dbReference type="ARBA" id="ARBA00023015"/>
    </source>
</evidence>
<evidence type="ECO:0000256" key="7">
    <source>
        <dbReference type="PIRSR" id="PIRSR602481-1"/>
    </source>
</evidence>
<comment type="similarity">
    <text evidence="1">Belongs to the Fur family.</text>
</comment>
<comment type="cofactor">
    <cofactor evidence="8">
        <name>Mn(2+)</name>
        <dbReference type="ChEBI" id="CHEBI:29035"/>
    </cofactor>
    <cofactor evidence="8">
        <name>Fe(2+)</name>
        <dbReference type="ChEBI" id="CHEBI:29033"/>
    </cofactor>
    <text evidence="8">Binds 1 Mn(2+) or Fe(2+) ion per subunit.</text>
</comment>
<gene>
    <name evidence="9" type="ORF">EV212_11182</name>
</gene>
<feature type="binding site" evidence="7">
    <location>
        <position position="85"/>
    </location>
    <ligand>
        <name>Zn(2+)</name>
        <dbReference type="ChEBI" id="CHEBI:29105"/>
    </ligand>
</feature>
<dbReference type="InterPro" id="IPR043135">
    <property type="entry name" value="Fur_C"/>
</dbReference>
<keyword evidence="2" id="KW-0678">Repressor</keyword>
<keyword evidence="7" id="KW-0479">Metal-binding</keyword>
<dbReference type="GO" id="GO:0000976">
    <property type="term" value="F:transcription cis-regulatory region binding"/>
    <property type="evidence" value="ECO:0007669"/>
    <property type="project" value="TreeGrafter"/>
</dbReference>
<dbReference type="PANTHER" id="PTHR33202:SF8">
    <property type="entry name" value="PEROXIDE-RESPONSIVE REPRESSOR PERR"/>
    <property type="match status" value="1"/>
</dbReference>
<keyword evidence="10" id="KW-1185">Reference proteome</keyword>
<dbReference type="GO" id="GO:1900376">
    <property type="term" value="P:regulation of secondary metabolite biosynthetic process"/>
    <property type="evidence" value="ECO:0007669"/>
    <property type="project" value="TreeGrafter"/>
</dbReference>
<dbReference type="GO" id="GO:0008270">
    <property type="term" value="F:zinc ion binding"/>
    <property type="evidence" value="ECO:0007669"/>
    <property type="project" value="TreeGrafter"/>
</dbReference>
<dbReference type="InterPro" id="IPR036388">
    <property type="entry name" value="WH-like_DNA-bd_sf"/>
</dbReference>